<keyword evidence="1" id="KW-0201">Cytochrome c-type biogenesis</keyword>
<dbReference type="EMBL" id="JAEIJD010000002">
    <property type="protein sequence ID" value="MBI6629196.1"/>
    <property type="molecule type" value="Genomic_DNA"/>
</dbReference>
<reference evidence="4" key="1">
    <citation type="submission" date="2020-12" db="EMBL/GenBank/DDBJ databases">
        <title>Pontibaca salina gen. nov., sp. nov., isolated from marine sediment.</title>
        <authorList>
            <person name="Bo J."/>
            <person name="Wang S."/>
            <person name="Song X."/>
            <person name="Du Z."/>
        </authorList>
    </citation>
    <scope>NUCLEOTIDE SEQUENCE</scope>
    <source>
        <strain evidence="4">S1109L</strain>
    </source>
</reference>
<dbReference type="Gene3D" id="1.25.40.10">
    <property type="entry name" value="Tetratricopeptide repeat domain"/>
    <property type="match status" value="1"/>
</dbReference>
<feature type="domain" description="Cytochrome c-type biogenesis protein H TPR" evidence="3">
    <location>
        <begin position="161"/>
        <end position="281"/>
    </location>
</feature>
<evidence type="ECO:0000256" key="2">
    <source>
        <dbReference type="SAM" id="Phobius"/>
    </source>
</evidence>
<name>A0A934HQR6_9RHOB</name>
<dbReference type="NCBIfam" id="TIGR03142">
    <property type="entry name" value="cytochro_ccmI"/>
    <property type="match status" value="1"/>
</dbReference>
<evidence type="ECO:0000259" key="3">
    <source>
        <dbReference type="Pfam" id="PF23914"/>
    </source>
</evidence>
<dbReference type="SUPFAM" id="SSF48452">
    <property type="entry name" value="TPR-like"/>
    <property type="match status" value="1"/>
</dbReference>
<comment type="caution">
    <text evidence="4">The sequence shown here is derived from an EMBL/GenBank/DDBJ whole genome shotgun (WGS) entry which is preliminary data.</text>
</comment>
<dbReference type="RefSeq" id="WP_198685192.1">
    <property type="nucleotide sequence ID" value="NZ_JAEIJD010000002.1"/>
</dbReference>
<protein>
    <submittedName>
        <fullName evidence="4">C-type cytochrome biogenesis protein CcmI</fullName>
    </submittedName>
</protein>
<evidence type="ECO:0000313" key="5">
    <source>
        <dbReference type="Proteomes" id="UP000613255"/>
    </source>
</evidence>
<dbReference type="Proteomes" id="UP000613255">
    <property type="component" value="Unassembled WGS sequence"/>
</dbReference>
<feature type="transmembrane region" description="Helical" evidence="2">
    <location>
        <begin position="92"/>
        <end position="112"/>
    </location>
</feature>
<proteinExistence type="predicted"/>
<keyword evidence="2" id="KW-1133">Transmembrane helix</keyword>
<dbReference type="InterPro" id="IPR011990">
    <property type="entry name" value="TPR-like_helical_dom_sf"/>
</dbReference>
<organism evidence="4 5">
    <name type="scientific">Pontibaca salina</name>
    <dbReference type="NCBI Taxonomy" id="2795731"/>
    <lineage>
        <taxon>Bacteria</taxon>
        <taxon>Pseudomonadati</taxon>
        <taxon>Pseudomonadota</taxon>
        <taxon>Alphaproteobacteria</taxon>
        <taxon>Rhodobacterales</taxon>
        <taxon>Roseobacteraceae</taxon>
        <taxon>Pontibaca</taxon>
    </lineage>
</organism>
<keyword evidence="5" id="KW-1185">Reference proteome</keyword>
<dbReference type="Pfam" id="PF23914">
    <property type="entry name" value="TPR_CcmH_CycH"/>
    <property type="match status" value="1"/>
</dbReference>
<keyword evidence="2" id="KW-0472">Membrane</keyword>
<evidence type="ECO:0000313" key="4">
    <source>
        <dbReference type="EMBL" id="MBI6629196.1"/>
    </source>
</evidence>
<dbReference type="InterPro" id="IPR017560">
    <property type="entry name" value="Cyt_c_biogenesis_CcmI"/>
</dbReference>
<dbReference type="InterPro" id="IPR056413">
    <property type="entry name" value="TPR_CcmH_CycH"/>
</dbReference>
<sequence>MTFWIIIAATALAVAATLALALLRRRESATPAAAYDIQVYRDQLKEVDRELARGVIEPENADQARAEISRRLLAADTKLHAVRTGRLQSHGVSVAMAVVVVVAILAGSLALYNNLGSPGYGDLSQKRRITLAENARMTRPSQQEVEAELPARPRLDNLSPEYRNLVVRLRETVATRPNDLQGHMLLARNEAALGNMTAAYGAQKQVLRLKGDKAVAQDWADYADMMIQAAGGYVSPKAEEALTAAMKRDQKNPTARYYWGLMLAQTGRPDLAFQVWNELLRDGAPDAPWTLAVRAQIEDMARHAGVNFTLPPEATAPGPSAEDIEAAAEMSDADRNAMIRSMVDTLSQRLASQGGTPQEWARLIGALSVLGDHDQARRIFANAGDVFAERPDAMQIIDDAARQSGLIE</sequence>
<dbReference type="AlphaFoldDB" id="A0A934HQR6"/>
<gene>
    <name evidence="4" type="primary">ccmI</name>
    <name evidence="4" type="ORF">JAO82_04800</name>
</gene>
<dbReference type="GO" id="GO:0017004">
    <property type="term" value="P:cytochrome complex assembly"/>
    <property type="evidence" value="ECO:0007669"/>
    <property type="project" value="UniProtKB-KW"/>
</dbReference>
<evidence type="ECO:0000256" key="1">
    <source>
        <dbReference type="ARBA" id="ARBA00022748"/>
    </source>
</evidence>
<keyword evidence="2" id="KW-0812">Transmembrane</keyword>
<accession>A0A934HQR6</accession>